<name>A0AAD6KSD1_9ROSI</name>
<dbReference type="Pfam" id="PF12325">
    <property type="entry name" value="TMF_TATA_bd"/>
    <property type="match status" value="1"/>
</dbReference>
<proteinExistence type="predicted"/>
<dbReference type="GO" id="GO:0005794">
    <property type="term" value="C:Golgi apparatus"/>
    <property type="evidence" value="ECO:0007669"/>
    <property type="project" value="UniProtKB-SubCell"/>
</dbReference>
<feature type="coiled-coil region" evidence="4">
    <location>
        <begin position="55"/>
        <end position="89"/>
    </location>
</feature>
<keyword evidence="7" id="KW-1185">Reference proteome</keyword>
<accession>A0AAD6KSD1</accession>
<sequence>MKDLQLKCRVYALTKERDTLKREQNKKSDAAALLKEKDEIINQVMAEGEELSKKQAVQESTIRKLRAQMRELEEEKKGLMTKVLVEENKVEIIKKDKTATENLLQETIEKHQAELSAQKEYYMDALSASKKAEALAETRADNETRTELESLLREAEERETMLVQALEELRQTLSRKEQQAVFREDMLCRDIEDLQKRYQASERRCEELITQVPDSTRPLLRQIEAMQETTARRAEAWAAVERSLNSRLQEAETKAAVAEEREQSVNNRLSQTLSRINVLEAQISCLRTEQTQLSRSLEKERHRAAENRQEYLAAKEEADTQECHANQLEAQIKELRQKHKEELQDALTHRELLQQEIEREKAARLDLERTAHVHSTSASDQTPIARSNSAFENGNLTRKLSTASSLGSMEESYYLQASLDTSDNLFERRNFGEATMSPYYMKSITPSAFESALRQKEGELASYMSRLASMESVRDSLAEELVKMTSQCEKLRAESSLLPGVQAELDALRQRHSAALELMGERDEELEELRADIVDLKEMYREQVNLLVNKIQISITSSGSP</sequence>
<comment type="subcellular location">
    <subcellularLocation>
        <location evidence="1">Golgi apparatus</location>
    </subcellularLocation>
</comment>
<keyword evidence="2" id="KW-0333">Golgi apparatus</keyword>
<organism evidence="6 7">
    <name type="scientific">Salix udensis</name>
    <dbReference type="NCBI Taxonomy" id="889485"/>
    <lineage>
        <taxon>Eukaryota</taxon>
        <taxon>Viridiplantae</taxon>
        <taxon>Streptophyta</taxon>
        <taxon>Embryophyta</taxon>
        <taxon>Tracheophyta</taxon>
        <taxon>Spermatophyta</taxon>
        <taxon>Magnoliopsida</taxon>
        <taxon>eudicotyledons</taxon>
        <taxon>Gunneridae</taxon>
        <taxon>Pentapetalae</taxon>
        <taxon>rosids</taxon>
        <taxon>fabids</taxon>
        <taxon>Malpighiales</taxon>
        <taxon>Salicaceae</taxon>
        <taxon>Saliceae</taxon>
        <taxon>Salix</taxon>
    </lineage>
</organism>
<evidence type="ECO:0000256" key="2">
    <source>
        <dbReference type="ARBA" id="ARBA00023034"/>
    </source>
</evidence>
<evidence type="ECO:0000259" key="5">
    <source>
        <dbReference type="Pfam" id="PF12325"/>
    </source>
</evidence>
<keyword evidence="3 4" id="KW-0175">Coiled coil</keyword>
<dbReference type="PANTHER" id="PTHR47347:SF2">
    <property type="entry name" value="GOLGIN CANDIDATE 5"/>
    <property type="match status" value="1"/>
</dbReference>
<evidence type="ECO:0000256" key="1">
    <source>
        <dbReference type="ARBA" id="ARBA00004555"/>
    </source>
</evidence>
<dbReference type="InterPro" id="IPR022091">
    <property type="entry name" value="TMF_TATA-bd"/>
</dbReference>
<dbReference type="InterPro" id="IPR022092">
    <property type="entry name" value="TMF_DNA-bd"/>
</dbReference>
<reference evidence="6 7" key="1">
    <citation type="journal article" date="2023" name="Int. J. Mol. Sci.">
        <title>De Novo Assembly and Annotation of 11 Diverse Shrub Willow (Salix) Genomes Reveals Novel Gene Organization in Sex-Linked Regions.</title>
        <authorList>
            <person name="Hyden B."/>
            <person name="Feng K."/>
            <person name="Yates T.B."/>
            <person name="Jawdy S."/>
            <person name="Cereghino C."/>
            <person name="Smart L.B."/>
            <person name="Muchero W."/>
        </authorList>
    </citation>
    <scope>NUCLEOTIDE SEQUENCE [LARGE SCALE GENOMIC DNA]</scope>
    <source>
        <tissue evidence="6">Shoot tip</tissue>
    </source>
</reference>
<feature type="coiled-coil region" evidence="4">
    <location>
        <begin position="241"/>
        <end position="268"/>
    </location>
</feature>
<dbReference type="Proteomes" id="UP001162972">
    <property type="component" value="Chromosome 1"/>
</dbReference>
<feature type="coiled-coil region" evidence="4">
    <location>
        <begin position="297"/>
        <end position="370"/>
    </location>
</feature>
<dbReference type="EMBL" id="JAPFFJ010000005">
    <property type="protein sequence ID" value="KAJ6427537.1"/>
    <property type="molecule type" value="Genomic_DNA"/>
</dbReference>
<dbReference type="AlphaFoldDB" id="A0AAD6KSD1"/>
<dbReference type="PANTHER" id="PTHR47347">
    <property type="entry name" value="GOLGIN CANDIDATE 5"/>
    <property type="match status" value="1"/>
</dbReference>
<evidence type="ECO:0000256" key="3">
    <source>
        <dbReference type="ARBA" id="ARBA00023054"/>
    </source>
</evidence>
<dbReference type="Pfam" id="PF12329">
    <property type="entry name" value="TMF_DNA_bd"/>
    <property type="match status" value="1"/>
</dbReference>
<evidence type="ECO:0000313" key="7">
    <source>
        <dbReference type="Proteomes" id="UP001162972"/>
    </source>
</evidence>
<evidence type="ECO:0000256" key="4">
    <source>
        <dbReference type="SAM" id="Coils"/>
    </source>
</evidence>
<evidence type="ECO:0000313" key="6">
    <source>
        <dbReference type="EMBL" id="KAJ6427537.1"/>
    </source>
</evidence>
<feature type="coiled-coil region" evidence="4">
    <location>
        <begin position="148"/>
        <end position="211"/>
    </location>
</feature>
<feature type="coiled-coil region" evidence="4">
    <location>
        <begin position="519"/>
        <end position="546"/>
    </location>
</feature>
<gene>
    <name evidence="6" type="ORF">OIU84_023015</name>
</gene>
<comment type="caution">
    <text evidence="6">The sequence shown here is derived from an EMBL/GenBank/DDBJ whole genome shotgun (WGS) entry which is preliminary data.</text>
</comment>
<protein>
    <recommendedName>
        <fullName evidence="5">TATA element modulatory factor 1 TATA binding domain-containing protein</fullName>
    </recommendedName>
</protein>
<feature type="domain" description="TATA element modulatory factor 1 TATA binding" evidence="5">
    <location>
        <begin position="447"/>
        <end position="546"/>
    </location>
</feature>